<name>A0AAW0P256_9GOBI</name>
<accession>A0AAW0P256</accession>
<gene>
    <name evidence="1" type="ORF">WMY93_011433</name>
</gene>
<evidence type="ECO:0000313" key="2">
    <source>
        <dbReference type="Proteomes" id="UP001460270"/>
    </source>
</evidence>
<evidence type="ECO:0000313" key="1">
    <source>
        <dbReference type="EMBL" id="KAK7915672.1"/>
    </source>
</evidence>
<keyword evidence="2" id="KW-1185">Reference proteome</keyword>
<dbReference type="EMBL" id="JBBPFD010000008">
    <property type="protein sequence ID" value="KAK7915672.1"/>
    <property type="molecule type" value="Genomic_DNA"/>
</dbReference>
<organism evidence="1 2">
    <name type="scientific">Mugilogobius chulae</name>
    <name type="common">yellowstripe goby</name>
    <dbReference type="NCBI Taxonomy" id="88201"/>
    <lineage>
        <taxon>Eukaryota</taxon>
        <taxon>Metazoa</taxon>
        <taxon>Chordata</taxon>
        <taxon>Craniata</taxon>
        <taxon>Vertebrata</taxon>
        <taxon>Euteleostomi</taxon>
        <taxon>Actinopterygii</taxon>
        <taxon>Neopterygii</taxon>
        <taxon>Teleostei</taxon>
        <taxon>Neoteleostei</taxon>
        <taxon>Acanthomorphata</taxon>
        <taxon>Gobiaria</taxon>
        <taxon>Gobiiformes</taxon>
        <taxon>Gobioidei</taxon>
        <taxon>Gobiidae</taxon>
        <taxon>Gobionellinae</taxon>
        <taxon>Mugilogobius</taxon>
    </lineage>
</organism>
<comment type="caution">
    <text evidence="1">The sequence shown here is derived from an EMBL/GenBank/DDBJ whole genome shotgun (WGS) entry which is preliminary data.</text>
</comment>
<proteinExistence type="predicted"/>
<dbReference type="Proteomes" id="UP001460270">
    <property type="component" value="Unassembled WGS sequence"/>
</dbReference>
<dbReference type="AlphaFoldDB" id="A0AAW0P256"/>
<sequence length="131" mass="15050">MELQNSEARCHFMKRVNWGCLAGRTNITGKEGRVAYAVDLAGVNKLQQEVSSALLVNTALRQIYPEDLQLFRASNNNKSTAYYVLPWITNVDTMIWNERKAWLCPLPHRVELIFQQHKLGREQANLEYGAD</sequence>
<protein>
    <submittedName>
        <fullName evidence="1">Uncharacterized protein</fullName>
    </submittedName>
</protein>
<reference evidence="2" key="1">
    <citation type="submission" date="2024-04" db="EMBL/GenBank/DDBJ databases">
        <title>Salinicola lusitanus LLJ914,a marine bacterium isolated from the Okinawa Trough.</title>
        <authorList>
            <person name="Li J."/>
        </authorList>
    </citation>
    <scope>NUCLEOTIDE SEQUENCE [LARGE SCALE GENOMIC DNA]</scope>
</reference>